<dbReference type="EMBL" id="JBHSCX010000004">
    <property type="protein sequence ID" value="MFC4361742.1"/>
    <property type="molecule type" value="Genomic_DNA"/>
</dbReference>
<keyword evidence="4" id="KW-0808">Transferase</keyword>
<dbReference type="PANTHER" id="PTHR24422:SF21">
    <property type="entry name" value="CHEMOTAXIS PROTEIN METHYLTRANSFERASE 1"/>
    <property type="match status" value="1"/>
</dbReference>
<evidence type="ECO:0000256" key="4">
    <source>
        <dbReference type="ARBA" id="ARBA00022679"/>
    </source>
</evidence>
<organism evidence="7 8">
    <name type="scientific">Simiduia curdlanivorans</name>
    <dbReference type="NCBI Taxonomy" id="1492769"/>
    <lineage>
        <taxon>Bacteria</taxon>
        <taxon>Pseudomonadati</taxon>
        <taxon>Pseudomonadota</taxon>
        <taxon>Gammaproteobacteria</taxon>
        <taxon>Cellvibrionales</taxon>
        <taxon>Cellvibrionaceae</taxon>
        <taxon>Simiduia</taxon>
    </lineage>
</organism>
<evidence type="ECO:0000313" key="7">
    <source>
        <dbReference type="EMBL" id="MFC4361742.1"/>
    </source>
</evidence>
<evidence type="ECO:0000256" key="1">
    <source>
        <dbReference type="ARBA" id="ARBA00001541"/>
    </source>
</evidence>
<dbReference type="PANTHER" id="PTHR24422">
    <property type="entry name" value="CHEMOTAXIS PROTEIN METHYLTRANSFERASE"/>
    <property type="match status" value="1"/>
</dbReference>
<proteinExistence type="predicted"/>
<evidence type="ECO:0000313" key="8">
    <source>
        <dbReference type="Proteomes" id="UP001595840"/>
    </source>
</evidence>
<reference evidence="8" key="1">
    <citation type="journal article" date="2019" name="Int. J. Syst. Evol. Microbiol.">
        <title>The Global Catalogue of Microorganisms (GCM) 10K type strain sequencing project: providing services to taxonomists for standard genome sequencing and annotation.</title>
        <authorList>
            <consortium name="The Broad Institute Genomics Platform"/>
            <consortium name="The Broad Institute Genome Sequencing Center for Infectious Disease"/>
            <person name="Wu L."/>
            <person name="Ma J."/>
        </authorList>
    </citation>
    <scope>NUCLEOTIDE SEQUENCE [LARGE SCALE GENOMIC DNA]</scope>
    <source>
        <strain evidence="8">CECT 8570</strain>
    </source>
</reference>
<dbReference type="Pfam" id="PF01739">
    <property type="entry name" value="CheR"/>
    <property type="match status" value="1"/>
</dbReference>
<evidence type="ECO:0000256" key="3">
    <source>
        <dbReference type="ARBA" id="ARBA00022603"/>
    </source>
</evidence>
<name>A0ABV8V3S1_9GAMM</name>
<evidence type="ECO:0000259" key="6">
    <source>
        <dbReference type="PROSITE" id="PS50123"/>
    </source>
</evidence>
<dbReference type="PRINTS" id="PR00996">
    <property type="entry name" value="CHERMTFRASE"/>
</dbReference>
<sequence>MSIIGLSQTFLDSAHFTKFRDFLHDACGIYLAESKQYLVTTRISPLLSHHNFKDLGELVQELERNKYSPLRDIVIDAMTTNETFWFRDTYPFEMLKSHIFPELAGQKSSINIWSAACSSGQEPLSISMAVEEYQRLSPKKLVNVNITGTDLSPSMLKIAKAATYDQMSVMRGLSVERLNAFFDQLGEDSWRAKAQVSRRINYRTLNLQDSYGGLGSFDIIFCRNVLIYFNNELKLDILKRIHRNLNPGGVLFLGASEGLAGASEFFEMVHCNPGILYRAK</sequence>
<dbReference type="InterPro" id="IPR036804">
    <property type="entry name" value="CheR_N_sf"/>
</dbReference>
<protein>
    <recommendedName>
        <fullName evidence="2">protein-glutamate O-methyltransferase</fullName>
        <ecNumber evidence="2">2.1.1.80</ecNumber>
    </recommendedName>
</protein>
<dbReference type="PROSITE" id="PS50123">
    <property type="entry name" value="CHER"/>
    <property type="match status" value="1"/>
</dbReference>
<evidence type="ECO:0000256" key="2">
    <source>
        <dbReference type="ARBA" id="ARBA00012534"/>
    </source>
</evidence>
<gene>
    <name evidence="7" type="ORF">ACFOX3_05465</name>
</gene>
<dbReference type="CDD" id="cd02440">
    <property type="entry name" value="AdoMet_MTases"/>
    <property type="match status" value="1"/>
</dbReference>
<dbReference type="InterPro" id="IPR050903">
    <property type="entry name" value="Bact_Chemotaxis_MeTrfase"/>
</dbReference>
<keyword evidence="5" id="KW-0949">S-adenosyl-L-methionine</keyword>
<dbReference type="SMART" id="SM00138">
    <property type="entry name" value="MeTrc"/>
    <property type="match status" value="1"/>
</dbReference>
<accession>A0ABV8V3S1</accession>
<dbReference type="EC" id="2.1.1.80" evidence="2"/>
<dbReference type="InterPro" id="IPR029063">
    <property type="entry name" value="SAM-dependent_MTases_sf"/>
</dbReference>
<dbReference type="SUPFAM" id="SSF53335">
    <property type="entry name" value="S-adenosyl-L-methionine-dependent methyltransferases"/>
    <property type="match status" value="1"/>
</dbReference>
<dbReference type="InterPro" id="IPR022641">
    <property type="entry name" value="CheR_N"/>
</dbReference>
<dbReference type="GO" id="GO:0032259">
    <property type="term" value="P:methylation"/>
    <property type="evidence" value="ECO:0007669"/>
    <property type="project" value="UniProtKB-KW"/>
</dbReference>
<keyword evidence="3 7" id="KW-0489">Methyltransferase</keyword>
<dbReference type="Gene3D" id="3.40.50.150">
    <property type="entry name" value="Vaccinia Virus protein VP39"/>
    <property type="match status" value="1"/>
</dbReference>
<dbReference type="Pfam" id="PF03705">
    <property type="entry name" value="CheR_N"/>
    <property type="match status" value="1"/>
</dbReference>
<dbReference type="SUPFAM" id="SSF47757">
    <property type="entry name" value="Chemotaxis receptor methyltransferase CheR, N-terminal domain"/>
    <property type="match status" value="1"/>
</dbReference>
<dbReference type="InterPro" id="IPR000780">
    <property type="entry name" value="CheR_MeTrfase"/>
</dbReference>
<keyword evidence="8" id="KW-1185">Reference proteome</keyword>
<comment type="caution">
    <text evidence="7">The sequence shown here is derived from an EMBL/GenBank/DDBJ whole genome shotgun (WGS) entry which is preliminary data.</text>
</comment>
<dbReference type="InterPro" id="IPR022642">
    <property type="entry name" value="CheR_C"/>
</dbReference>
<dbReference type="GO" id="GO:0008168">
    <property type="term" value="F:methyltransferase activity"/>
    <property type="evidence" value="ECO:0007669"/>
    <property type="project" value="UniProtKB-KW"/>
</dbReference>
<evidence type="ECO:0000256" key="5">
    <source>
        <dbReference type="ARBA" id="ARBA00022691"/>
    </source>
</evidence>
<feature type="domain" description="CheR-type methyltransferase" evidence="6">
    <location>
        <begin position="4"/>
        <end position="280"/>
    </location>
</feature>
<comment type="catalytic activity">
    <reaction evidence="1">
        <text>L-glutamyl-[protein] + S-adenosyl-L-methionine = [protein]-L-glutamate 5-O-methyl ester + S-adenosyl-L-homocysteine</text>
        <dbReference type="Rhea" id="RHEA:24452"/>
        <dbReference type="Rhea" id="RHEA-COMP:10208"/>
        <dbReference type="Rhea" id="RHEA-COMP:10311"/>
        <dbReference type="ChEBI" id="CHEBI:29973"/>
        <dbReference type="ChEBI" id="CHEBI:57856"/>
        <dbReference type="ChEBI" id="CHEBI:59789"/>
        <dbReference type="ChEBI" id="CHEBI:82795"/>
        <dbReference type="EC" id="2.1.1.80"/>
    </reaction>
</comment>
<dbReference type="Proteomes" id="UP001595840">
    <property type="component" value="Unassembled WGS sequence"/>
</dbReference>
<dbReference type="Gene3D" id="1.10.155.10">
    <property type="entry name" value="Chemotaxis receptor methyltransferase CheR, N-terminal domain"/>
    <property type="match status" value="1"/>
</dbReference>
<dbReference type="RefSeq" id="WP_290263675.1">
    <property type="nucleotide sequence ID" value="NZ_JAUFQG010000006.1"/>
</dbReference>